<evidence type="ECO:0000313" key="9">
    <source>
        <dbReference type="Proteomes" id="UP000824267"/>
    </source>
</evidence>
<dbReference type="GO" id="GO:0003735">
    <property type="term" value="F:structural constituent of ribosome"/>
    <property type="evidence" value="ECO:0007669"/>
    <property type="project" value="InterPro"/>
</dbReference>
<dbReference type="GO" id="GO:0008097">
    <property type="term" value="F:5S rRNA binding"/>
    <property type="evidence" value="ECO:0007669"/>
    <property type="project" value="InterPro"/>
</dbReference>
<dbReference type="InterPro" id="IPR029751">
    <property type="entry name" value="Ribosomal_L25_dom"/>
</dbReference>
<evidence type="ECO:0000256" key="4">
    <source>
        <dbReference type="ARBA" id="ARBA00023274"/>
    </source>
</evidence>
<organism evidence="8 9">
    <name type="scientific">Candidatus Onthomorpha intestinigallinarum</name>
    <dbReference type="NCBI Taxonomy" id="2840880"/>
    <lineage>
        <taxon>Bacteria</taxon>
        <taxon>Pseudomonadati</taxon>
        <taxon>Bacteroidota</taxon>
        <taxon>Bacteroidia</taxon>
        <taxon>Bacteroidales</taxon>
        <taxon>Candidatus Onthomorpha</taxon>
    </lineage>
</organism>
<dbReference type="Gene3D" id="2.40.240.10">
    <property type="entry name" value="Ribosomal Protein L25, Chain P"/>
    <property type="match status" value="1"/>
</dbReference>
<keyword evidence="3 5" id="KW-0689">Ribosomal protein</keyword>
<accession>A0A9D1RI18</accession>
<evidence type="ECO:0000259" key="7">
    <source>
        <dbReference type="Pfam" id="PF14693"/>
    </source>
</evidence>
<dbReference type="Proteomes" id="UP000824267">
    <property type="component" value="Unassembled WGS sequence"/>
</dbReference>
<comment type="similarity">
    <text evidence="5">Belongs to the bacterial ribosomal protein bL25 family. CTC subfamily.</text>
</comment>
<dbReference type="CDD" id="cd00495">
    <property type="entry name" value="Ribosomal_L25_TL5_CTC"/>
    <property type="match status" value="1"/>
</dbReference>
<dbReference type="Pfam" id="PF14693">
    <property type="entry name" value="Ribosomal_TL5_C"/>
    <property type="match status" value="1"/>
</dbReference>
<gene>
    <name evidence="5" type="primary">rplY</name>
    <name evidence="5" type="synonym">ctc</name>
    <name evidence="8" type="ORF">IAC47_05990</name>
</gene>
<sequence>MKTVSMSGSLRENVGKKDAKNLRSQGLVPCVVYGGKGDQVRFTLEQKAFKPLLFTPDTHYVDLDIDGKQYRAILQEIQYHPVTDEVLHADFLQIFDDKPISITIPVKLSGTAPGVLQGGKLTLKIRKLKVKGLPNDIPQYAEIKVDSLEIGQGIKVEDVQIEKVELLDVKSSVVVWVKPTRASGK</sequence>
<protein>
    <recommendedName>
        <fullName evidence="5">Large ribosomal subunit protein bL25</fullName>
    </recommendedName>
    <alternativeName>
        <fullName evidence="5">General stress protein CTC</fullName>
    </alternativeName>
</protein>
<comment type="caution">
    <text evidence="8">The sequence shown here is derived from an EMBL/GenBank/DDBJ whole genome shotgun (WGS) entry which is preliminary data.</text>
</comment>
<keyword evidence="2 5" id="KW-0694">RNA-binding</keyword>
<comment type="subunit">
    <text evidence="5">Part of the 50S ribosomal subunit; part of the 5S rRNA/L5/L18/L25 subcomplex. Contacts the 5S rRNA. Binds to the 5S rRNA independently of L5 and L18.</text>
</comment>
<dbReference type="AlphaFoldDB" id="A0A9D1RI18"/>
<dbReference type="InterPro" id="IPR011035">
    <property type="entry name" value="Ribosomal_bL25/Gln-tRNA_synth"/>
</dbReference>
<evidence type="ECO:0000256" key="1">
    <source>
        <dbReference type="ARBA" id="ARBA00022730"/>
    </source>
</evidence>
<dbReference type="InterPro" id="IPR020056">
    <property type="entry name" value="Rbsml_bL25/Gln-tRNA_synth_N"/>
</dbReference>
<evidence type="ECO:0000256" key="5">
    <source>
        <dbReference type="HAMAP-Rule" id="MF_01334"/>
    </source>
</evidence>
<evidence type="ECO:0000256" key="2">
    <source>
        <dbReference type="ARBA" id="ARBA00022884"/>
    </source>
</evidence>
<feature type="domain" description="Large ribosomal subunit protein bL25 beta" evidence="7">
    <location>
        <begin position="100"/>
        <end position="180"/>
    </location>
</feature>
<reference evidence="8" key="1">
    <citation type="journal article" date="2021" name="PeerJ">
        <title>Extensive microbial diversity within the chicken gut microbiome revealed by metagenomics and culture.</title>
        <authorList>
            <person name="Gilroy R."/>
            <person name="Ravi A."/>
            <person name="Getino M."/>
            <person name="Pursley I."/>
            <person name="Horton D.L."/>
            <person name="Alikhan N.F."/>
            <person name="Baker D."/>
            <person name="Gharbi K."/>
            <person name="Hall N."/>
            <person name="Watson M."/>
            <person name="Adriaenssens E.M."/>
            <person name="Foster-Nyarko E."/>
            <person name="Jarju S."/>
            <person name="Secka A."/>
            <person name="Antonio M."/>
            <person name="Oren A."/>
            <person name="Chaudhuri R.R."/>
            <person name="La Ragione R."/>
            <person name="Hildebrand F."/>
            <person name="Pallen M.J."/>
        </authorList>
    </citation>
    <scope>NUCLEOTIDE SEQUENCE</scope>
    <source>
        <strain evidence="8">Gambia16-930</strain>
    </source>
</reference>
<dbReference type="Gene3D" id="2.170.120.20">
    <property type="entry name" value="Ribosomal protein L25, beta domain"/>
    <property type="match status" value="1"/>
</dbReference>
<dbReference type="EMBL" id="DXGG01000188">
    <property type="protein sequence ID" value="HIW87805.1"/>
    <property type="molecule type" value="Genomic_DNA"/>
</dbReference>
<dbReference type="Pfam" id="PF01386">
    <property type="entry name" value="Ribosomal_L25p"/>
    <property type="match status" value="1"/>
</dbReference>
<proteinExistence type="inferred from homology"/>
<keyword evidence="4 5" id="KW-0687">Ribonucleoprotein</keyword>
<dbReference type="InterPro" id="IPR020930">
    <property type="entry name" value="Ribosomal_uL5_bac-type"/>
</dbReference>
<evidence type="ECO:0000256" key="3">
    <source>
        <dbReference type="ARBA" id="ARBA00022980"/>
    </source>
</evidence>
<name>A0A9D1RI18_9BACT</name>
<dbReference type="GO" id="GO:0022625">
    <property type="term" value="C:cytosolic large ribosomal subunit"/>
    <property type="evidence" value="ECO:0007669"/>
    <property type="project" value="TreeGrafter"/>
</dbReference>
<evidence type="ECO:0000259" key="6">
    <source>
        <dbReference type="Pfam" id="PF01386"/>
    </source>
</evidence>
<dbReference type="NCBIfam" id="TIGR00731">
    <property type="entry name" value="bL25_bact_ctc"/>
    <property type="match status" value="1"/>
</dbReference>
<dbReference type="InterPro" id="IPR037121">
    <property type="entry name" value="Ribosomal_bL25_C"/>
</dbReference>
<dbReference type="SUPFAM" id="SSF50715">
    <property type="entry name" value="Ribosomal protein L25-like"/>
    <property type="match status" value="1"/>
</dbReference>
<reference evidence="8" key="2">
    <citation type="submission" date="2021-04" db="EMBL/GenBank/DDBJ databases">
        <authorList>
            <person name="Gilroy R."/>
        </authorList>
    </citation>
    <scope>NUCLEOTIDE SEQUENCE</scope>
    <source>
        <strain evidence="8">Gambia16-930</strain>
    </source>
</reference>
<dbReference type="PANTHER" id="PTHR33284">
    <property type="entry name" value="RIBOSOMAL PROTEIN L25/GLN-TRNA SYNTHETASE, ANTI-CODON-BINDING DOMAIN-CONTAINING PROTEIN"/>
    <property type="match status" value="1"/>
</dbReference>
<comment type="function">
    <text evidence="5">This is one of the proteins that binds to the 5S RNA in the ribosome where it forms part of the central protuberance.</text>
</comment>
<dbReference type="HAMAP" id="MF_01334">
    <property type="entry name" value="Ribosomal_bL25_CTC"/>
    <property type="match status" value="1"/>
</dbReference>
<dbReference type="InterPro" id="IPR020057">
    <property type="entry name" value="Ribosomal_bL25_b-dom"/>
</dbReference>
<dbReference type="NCBIfam" id="NF004132">
    <property type="entry name" value="PRK05618.2-2"/>
    <property type="match status" value="1"/>
</dbReference>
<dbReference type="GO" id="GO:0006412">
    <property type="term" value="P:translation"/>
    <property type="evidence" value="ECO:0007669"/>
    <property type="project" value="UniProtKB-UniRule"/>
</dbReference>
<keyword evidence="1 5" id="KW-0699">rRNA-binding</keyword>
<evidence type="ECO:0000313" key="8">
    <source>
        <dbReference type="EMBL" id="HIW87805.1"/>
    </source>
</evidence>
<dbReference type="InterPro" id="IPR001021">
    <property type="entry name" value="Ribosomal_bL25_long"/>
</dbReference>
<dbReference type="PANTHER" id="PTHR33284:SF1">
    <property type="entry name" value="RIBOSOMAL PROTEIN L25_GLN-TRNA SYNTHETASE, ANTI-CODON-BINDING DOMAIN-CONTAINING PROTEIN"/>
    <property type="match status" value="1"/>
</dbReference>
<feature type="domain" description="Large ribosomal subunit protein bL25 L25" evidence="6">
    <location>
        <begin position="8"/>
        <end position="91"/>
    </location>
</feature>